<comment type="caution">
    <text evidence="3">The sequence shown here is derived from an EMBL/GenBank/DDBJ whole genome shotgun (WGS) entry which is preliminary data.</text>
</comment>
<dbReference type="EMBL" id="AYLP01000029">
    <property type="protein sequence ID" value="ESS67608.1"/>
    <property type="molecule type" value="Genomic_DNA"/>
</dbReference>
<dbReference type="AlphaFoldDB" id="V5BST6"/>
<proteinExistence type="predicted"/>
<feature type="region of interest" description="Disordered" evidence="1">
    <location>
        <begin position="96"/>
        <end position="122"/>
    </location>
</feature>
<sequence length="122" mass="13793">MIYSAVISFLFFFLLLVLFIAALFVCLFVLLSLSLSVCVCVAWGIMCLFFHYFCRFSYVGNERQRKRGSCLQGRKEGRKSARAETCIHYRETYKTRKGRGEGNDDGGEGEATVVVPHSCQAP</sequence>
<protein>
    <submittedName>
        <fullName evidence="3">Uncharacterized protein</fullName>
    </submittedName>
</protein>
<reference evidence="3 4" key="1">
    <citation type="journal article" date="2014" name="Genome Announc.">
        <title>Trypanosoma cruzi Clone Dm28c Draft Genome Sequence.</title>
        <authorList>
            <person name="Grisard E.C."/>
            <person name="Teixeira S.M."/>
            <person name="de Almeida L.G."/>
            <person name="Stoco P.H."/>
            <person name="Gerber A.L."/>
            <person name="Talavera-Lopez C."/>
            <person name="Lima O.C."/>
            <person name="Andersson B."/>
            <person name="de Vasconcelos A.T."/>
        </authorList>
    </citation>
    <scope>NUCLEOTIDE SEQUENCE [LARGE SCALE GENOMIC DNA]</scope>
    <source>
        <strain evidence="3 4">Dm28c</strain>
    </source>
</reference>
<feature type="region of interest" description="Disordered" evidence="1">
    <location>
        <begin position="62"/>
        <end position="82"/>
    </location>
</feature>
<keyword evidence="2" id="KW-1133">Transmembrane helix</keyword>
<feature type="transmembrane region" description="Helical" evidence="2">
    <location>
        <begin position="7"/>
        <end position="35"/>
    </location>
</feature>
<feature type="transmembrane region" description="Helical" evidence="2">
    <location>
        <begin position="41"/>
        <end position="58"/>
    </location>
</feature>
<gene>
    <name evidence="3" type="ORF">TCDM_03659</name>
</gene>
<evidence type="ECO:0000256" key="1">
    <source>
        <dbReference type="SAM" id="MobiDB-lite"/>
    </source>
</evidence>
<name>V5BST6_TRYCR</name>
<keyword evidence="2" id="KW-0812">Transmembrane</keyword>
<feature type="compositionally biased region" description="Basic and acidic residues" evidence="1">
    <location>
        <begin position="73"/>
        <end position="82"/>
    </location>
</feature>
<dbReference type="VEuPathDB" id="TriTrypDB:TCDM_03659"/>
<accession>V5BST6</accession>
<organism evidence="3 4">
    <name type="scientific">Trypanosoma cruzi Dm28c</name>
    <dbReference type="NCBI Taxonomy" id="1416333"/>
    <lineage>
        <taxon>Eukaryota</taxon>
        <taxon>Discoba</taxon>
        <taxon>Euglenozoa</taxon>
        <taxon>Kinetoplastea</taxon>
        <taxon>Metakinetoplastina</taxon>
        <taxon>Trypanosomatida</taxon>
        <taxon>Trypanosomatidae</taxon>
        <taxon>Trypanosoma</taxon>
        <taxon>Schizotrypanum</taxon>
    </lineage>
</organism>
<evidence type="ECO:0000313" key="4">
    <source>
        <dbReference type="Proteomes" id="UP000017861"/>
    </source>
</evidence>
<keyword evidence="2" id="KW-0472">Membrane</keyword>
<dbReference type="Proteomes" id="UP000017861">
    <property type="component" value="Unassembled WGS sequence"/>
</dbReference>
<evidence type="ECO:0000256" key="2">
    <source>
        <dbReference type="SAM" id="Phobius"/>
    </source>
</evidence>
<evidence type="ECO:0000313" key="3">
    <source>
        <dbReference type="EMBL" id="ESS67608.1"/>
    </source>
</evidence>